<dbReference type="Proteomes" id="UP000887116">
    <property type="component" value="Unassembled WGS sequence"/>
</dbReference>
<dbReference type="AlphaFoldDB" id="A0A8X6J6H0"/>
<gene>
    <name evidence="1" type="primary">AVEN_169801_1</name>
    <name evidence="1" type="ORF">TNCT_58361</name>
</gene>
<organism evidence="1 2">
    <name type="scientific">Trichonephila clavata</name>
    <name type="common">Joro spider</name>
    <name type="synonym">Nephila clavata</name>
    <dbReference type="NCBI Taxonomy" id="2740835"/>
    <lineage>
        <taxon>Eukaryota</taxon>
        <taxon>Metazoa</taxon>
        <taxon>Ecdysozoa</taxon>
        <taxon>Arthropoda</taxon>
        <taxon>Chelicerata</taxon>
        <taxon>Arachnida</taxon>
        <taxon>Araneae</taxon>
        <taxon>Araneomorphae</taxon>
        <taxon>Entelegynae</taxon>
        <taxon>Araneoidea</taxon>
        <taxon>Nephilidae</taxon>
        <taxon>Trichonephila</taxon>
    </lineage>
</organism>
<proteinExistence type="predicted"/>
<name>A0A8X6J6H0_TRICU</name>
<dbReference type="EMBL" id="BMAO01014252">
    <property type="protein sequence ID" value="GFQ93810.1"/>
    <property type="molecule type" value="Genomic_DNA"/>
</dbReference>
<dbReference type="OrthoDB" id="8063525at2759"/>
<evidence type="ECO:0000313" key="1">
    <source>
        <dbReference type="EMBL" id="GFQ93810.1"/>
    </source>
</evidence>
<accession>A0A8X6J6H0</accession>
<evidence type="ECO:0000313" key="2">
    <source>
        <dbReference type="Proteomes" id="UP000887116"/>
    </source>
</evidence>
<sequence>MYLELYSKCKDSISISWKQSPPHPWYLSQCPGASISFKGDKRDQTTFVRLSTGHLKTLRFSHGAKTFSIFTKCNDVETRSLHLLDCVDLVREEL</sequence>
<comment type="caution">
    <text evidence="1">The sequence shown here is derived from an EMBL/GenBank/DDBJ whole genome shotgun (WGS) entry which is preliminary data.</text>
</comment>
<reference evidence="1" key="1">
    <citation type="submission" date="2020-07" db="EMBL/GenBank/DDBJ databases">
        <title>Multicomponent nature underlies the extraordinary mechanical properties of spider dragline silk.</title>
        <authorList>
            <person name="Kono N."/>
            <person name="Nakamura H."/>
            <person name="Mori M."/>
            <person name="Yoshida Y."/>
            <person name="Ohtoshi R."/>
            <person name="Malay A.D."/>
            <person name="Moran D.A.P."/>
            <person name="Tomita M."/>
            <person name="Numata K."/>
            <person name="Arakawa K."/>
        </authorList>
    </citation>
    <scope>NUCLEOTIDE SEQUENCE</scope>
</reference>
<keyword evidence="2" id="KW-1185">Reference proteome</keyword>
<protein>
    <submittedName>
        <fullName evidence="1">RNase H domain-containing protein</fullName>
    </submittedName>
</protein>